<protein>
    <submittedName>
        <fullName evidence="1">Uncharacterized protein</fullName>
    </submittedName>
</protein>
<dbReference type="AlphaFoldDB" id="A0A0A9F9X0"/>
<accession>A0A0A9F9X0</accession>
<sequence length="50" mass="5514">MLDTRNLKYESMLVDGSMSSFRGSNGTSGHKLTATKLPISKCRSTYLCNI</sequence>
<organism evidence="1">
    <name type="scientific">Arundo donax</name>
    <name type="common">Giant reed</name>
    <name type="synonym">Donax arundinaceus</name>
    <dbReference type="NCBI Taxonomy" id="35708"/>
    <lineage>
        <taxon>Eukaryota</taxon>
        <taxon>Viridiplantae</taxon>
        <taxon>Streptophyta</taxon>
        <taxon>Embryophyta</taxon>
        <taxon>Tracheophyta</taxon>
        <taxon>Spermatophyta</taxon>
        <taxon>Magnoliopsida</taxon>
        <taxon>Liliopsida</taxon>
        <taxon>Poales</taxon>
        <taxon>Poaceae</taxon>
        <taxon>PACMAD clade</taxon>
        <taxon>Arundinoideae</taxon>
        <taxon>Arundineae</taxon>
        <taxon>Arundo</taxon>
    </lineage>
</organism>
<name>A0A0A9F9X0_ARUDO</name>
<reference evidence="1" key="1">
    <citation type="submission" date="2014-09" db="EMBL/GenBank/DDBJ databases">
        <authorList>
            <person name="Magalhaes I.L.F."/>
            <person name="Oliveira U."/>
            <person name="Santos F.R."/>
            <person name="Vidigal T.H.D.A."/>
            <person name="Brescovit A.D."/>
            <person name="Santos A.J."/>
        </authorList>
    </citation>
    <scope>NUCLEOTIDE SEQUENCE</scope>
    <source>
        <tissue evidence="1">Shoot tissue taken approximately 20 cm above the soil surface</tissue>
    </source>
</reference>
<evidence type="ECO:0000313" key="1">
    <source>
        <dbReference type="EMBL" id="JAE09850.1"/>
    </source>
</evidence>
<reference evidence="1" key="2">
    <citation type="journal article" date="2015" name="Data Brief">
        <title>Shoot transcriptome of the giant reed, Arundo donax.</title>
        <authorList>
            <person name="Barrero R.A."/>
            <person name="Guerrero F.D."/>
            <person name="Moolhuijzen P."/>
            <person name="Goolsby J.A."/>
            <person name="Tidwell J."/>
            <person name="Bellgard S.E."/>
            <person name="Bellgard M.I."/>
        </authorList>
    </citation>
    <scope>NUCLEOTIDE SEQUENCE</scope>
    <source>
        <tissue evidence="1">Shoot tissue taken approximately 20 cm above the soil surface</tissue>
    </source>
</reference>
<proteinExistence type="predicted"/>
<dbReference type="EMBL" id="GBRH01188046">
    <property type="protein sequence ID" value="JAE09850.1"/>
    <property type="molecule type" value="Transcribed_RNA"/>
</dbReference>